<evidence type="ECO:0000313" key="8">
    <source>
        <dbReference type="EMBL" id="GMH64383.1"/>
    </source>
</evidence>
<dbReference type="Gene3D" id="1.10.3730.20">
    <property type="match status" value="1"/>
</dbReference>
<dbReference type="PANTHER" id="PTHR30561:SF1">
    <property type="entry name" value="MULTIDRUG TRANSPORTER EMRE"/>
    <property type="match status" value="1"/>
</dbReference>
<evidence type="ECO:0000256" key="1">
    <source>
        <dbReference type="ARBA" id="ARBA00004651"/>
    </source>
</evidence>
<evidence type="ECO:0000256" key="4">
    <source>
        <dbReference type="ARBA" id="ARBA00022692"/>
    </source>
</evidence>
<dbReference type="OrthoDB" id="195543at2759"/>
<sequence length="125" mass="13394">MLALRGGSNPISAFVEGKNGLVIAWSNLMFAILVEIWATTLIKVSTDRNSTPLYLLSLLLYNTSLTFFSYSLSVIPVSTAYAIWSALGTAAVSIAGVVWFGEVMNMKKGLCLVAIVFGVVGLNLE</sequence>
<comment type="caution">
    <text evidence="8">The sequence shown here is derived from an EMBL/GenBank/DDBJ whole genome shotgun (WGS) entry which is preliminary data.</text>
</comment>
<dbReference type="EMBL" id="BRXY01000094">
    <property type="protein sequence ID" value="GMH64383.1"/>
    <property type="molecule type" value="Genomic_DNA"/>
</dbReference>
<dbReference type="GO" id="GO:0005886">
    <property type="term" value="C:plasma membrane"/>
    <property type="evidence" value="ECO:0007669"/>
    <property type="project" value="UniProtKB-SubCell"/>
</dbReference>
<dbReference type="Pfam" id="PF00893">
    <property type="entry name" value="Multi_Drug_Res"/>
    <property type="match status" value="1"/>
</dbReference>
<keyword evidence="3" id="KW-1003">Cell membrane</keyword>
<protein>
    <recommendedName>
        <fullName evidence="10">Small multidrug resistance protein</fullName>
    </recommendedName>
</protein>
<evidence type="ECO:0000256" key="5">
    <source>
        <dbReference type="ARBA" id="ARBA00022989"/>
    </source>
</evidence>
<feature type="transmembrane region" description="Helical" evidence="7">
    <location>
        <begin position="20"/>
        <end position="41"/>
    </location>
</feature>
<feature type="transmembrane region" description="Helical" evidence="7">
    <location>
        <begin position="53"/>
        <end position="75"/>
    </location>
</feature>
<keyword evidence="2" id="KW-0813">Transport</keyword>
<evidence type="ECO:0000256" key="6">
    <source>
        <dbReference type="ARBA" id="ARBA00023136"/>
    </source>
</evidence>
<organism evidence="8 9">
    <name type="scientific">Triparma strigata</name>
    <dbReference type="NCBI Taxonomy" id="1606541"/>
    <lineage>
        <taxon>Eukaryota</taxon>
        <taxon>Sar</taxon>
        <taxon>Stramenopiles</taxon>
        <taxon>Ochrophyta</taxon>
        <taxon>Bolidophyceae</taxon>
        <taxon>Parmales</taxon>
        <taxon>Triparmaceae</taxon>
        <taxon>Triparma</taxon>
    </lineage>
</organism>
<dbReference type="GO" id="GO:0022857">
    <property type="term" value="F:transmembrane transporter activity"/>
    <property type="evidence" value="ECO:0007669"/>
    <property type="project" value="InterPro"/>
</dbReference>
<evidence type="ECO:0000256" key="7">
    <source>
        <dbReference type="SAM" id="Phobius"/>
    </source>
</evidence>
<evidence type="ECO:0000256" key="2">
    <source>
        <dbReference type="ARBA" id="ARBA00022448"/>
    </source>
</evidence>
<comment type="subcellular location">
    <subcellularLocation>
        <location evidence="1">Cell membrane</location>
        <topology evidence="1">Multi-pass membrane protein</topology>
    </subcellularLocation>
</comment>
<dbReference type="PANTHER" id="PTHR30561">
    <property type="entry name" value="SMR FAMILY PROTON-DEPENDENT DRUG EFFLUX TRANSPORTER SUGE"/>
    <property type="match status" value="1"/>
</dbReference>
<gene>
    <name evidence="8" type="ORF">TrST_g2485</name>
</gene>
<dbReference type="InterPro" id="IPR037185">
    <property type="entry name" value="EmrE-like"/>
</dbReference>
<evidence type="ECO:0000256" key="3">
    <source>
        <dbReference type="ARBA" id="ARBA00022475"/>
    </source>
</evidence>
<evidence type="ECO:0000313" key="9">
    <source>
        <dbReference type="Proteomes" id="UP001165085"/>
    </source>
</evidence>
<proteinExistence type="predicted"/>
<feature type="transmembrane region" description="Helical" evidence="7">
    <location>
        <begin position="81"/>
        <end position="101"/>
    </location>
</feature>
<reference evidence="9" key="1">
    <citation type="journal article" date="2023" name="Commun. Biol.">
        <title>Genome analysis of Parmales, the sister group of diatoms, reveals the evolutionary specialization of diatoms from phago-mixotrophs to photoautotrophs.</title>
        <authorList>
            <person name="Ban H."/>
            <person name="Sato S."/>
            <person name="Yoshikawa S."/>
            <person name="Yamada K."/>
            <person name="Nakamura Y."/>
            <person name="Ichinomiya M."/>
            <person name="Sato N."/>
            <person name="Blanc-Mathieu R."/>
            <person name="Endo H."/>
            <person name="Kuwata A."/>
            <person name="Ogata H."/>
        </authorList>
    </citation>
    <scope>NUCLEOTIDE SEQUENCE [LARGE SCALE GENOMIC DNA]</scope>
    <source>
        <strain evidence="9">NIES 3701</strain>
    </source>
</reference>
<dbReference type="Proteomes" id="UP001165085">
    <property type="component" value="Unassembled WGS sequence"/>
</dbReference>
<keyword evidence="6 7" id="KW-0472">Membrane</keyword>
<dbReference type="SUPFAM" id="SSF103481">
    <property type="entry name" value="Multidrug resistance efflux transporter EmrE"/>
    <property type="match status" value="1"/>
</dbReference>
<keyword evidence="9" id="KW-1185">Reference proteome</keyword>
<dbReference type="InterPro" id="IPR000390">
    <property type="entry name" value="Small_drug/metabolite_transptr"/>
</dbReference>
<dbReference type="AlphaFoldDB" id="A0A9W7E3F9"/>
<dbReference type="InterPro" id="IPR045324">
    <property type="entry name" value="Small_multidrug_res"/>
</dbReference>
<keyword evidence="4 7" id="KW-0812">Transmembrane</keyword>
<evidence type="ECO:0008006" key="10">
    <source>
        <dbReference type="Google" id="ProtNLM"/>
    </source>
</evidence>
<keyword evidence="5 7" id="KW-1133">Transmembrane helix</keyword>
<name>A0A9W7E3F9_9STRA</name>
<accession>A0A9W7E3F9</accession>